<evidence type="ECO:0000256" key="9">
    <source>
        <dbReference type="SAM" id="Phobius"/>
    </source>
</evidence>
<dbReference type="PROSITE" id="PS50156">
    <property type="entry name" value="SSD"/>
    <property type="match status" value="1"/>
</dbReference>
<dbReference type="InterPro" id="IPR030225">
    <property type="entry name" value="SCAP"/>
</dbReference>
<feature type="transmembrane region" description="Helical" evidence="9">
    <location>
        <begin position="360"/>
        <end position="384"/>
    </location>
</feature>
<dbReference type="PANTHER" id="PTHR46378:SF1">
    <property type="entry name" value="STEROL REGULATORY ELEMENT-BINDING PROTEIN CLEAVAGE-ACTIVATING PROTEIN"/>
    <property type="match status" value="1"/>
</dbReference>
<gene>
    <name evidence="11" type="ORF">Slin15195_G007940</name>
</gene>
<proteinExistence type="predicted"/>
<dbReference type="EMBL" id="CP099418">
    <property type="protein sequence ID" value="USW47475.1"/>
    <property type="molecule type" value="Genomic_DNA"/>
</dbReference>
<organism evidence="11 12">
    <name type="scientific">Septoria linicola</name>
    <dbReference type="NCBI Taxonomy" id="215465"/>
    <lineage>
        <taxon>Eukaryota</taxon>
        <taxon>Fungi</taxon>
        <taxon>Dikarya</taxon>
        <taxon>Ascomycota</taxon>
        <taxon>Pezizomycotina</taxon>
        <taxon>Dothideomycetes</taxon>
        <taxon>Dothideomycetidae</taxon>
        <taxon>Mycosphaerellales</taxon>
        <taxon>Mycosphaerellaceae</taxon>
        <taxon>Septoria</taxon>
    </lineage>
</organism>
<name>A0A9Q9EE40_9PEZI</name>
<sequence length="1101" mass="121109">MLWYLLSPLRGITQPPRLPSNHPVRKAFYRHGKTTAQHWLWLMLISVAIAMGFSYPTIFLSENPTAGLAAYPQHVWTTAKLIDKTTVPIDIELRQIWVHGSYMDALNKDVLKRGLAVQQLLVGNEDLGDIMHSLDDKLRSSAVPWAFHSPLMYWNNSADLIDADHDIVRTINEQKHSSSSLNVVLRPASVFAGKKFDRTRLQAADALVITLMNKGGSDIGDRWHDKMQTLAEGACPGCTLFPSDGHRVYKFSFTPLSVSEHLALTFAYSAMAIYVLLSFRRMRAFRSRGGLVVTAITQMTCSILSSFTICHILKITLSTIPQNAYPFVVLVLGVENIFRLINAVLAYPPTMATELRIANALGDIGPVSVAAAAQNLAVLALLSTVVSPGVAAFCAFAAIATVFDAFFLLTFFVAVLSVDIKRLELQDALAARHNKPRRRKQSPRAAHTWIDALLQGRLPFSTRMAGTVVTMAFVLSLNYHFSERKGAGATIRDVLNLIKSRSGPVAEIDTFAPPPMNASLTPAEWMRMQDFDTAKEVMRLAKPGSDSFVIRLFAPLVVVLSGSDRTDVPVGEMAWTQTLRSFAVHHFYPVIVAIIFIVAFVAVLMNFLLYSDVGDEDNDLATEHKEDALTCDTVSLPHRLDIVKMAGSQNGHFVTIALDRSIAVAITDPLRQTYHRLEVPNQVLKQIAWPIRHLAIDDRGEWIAYHCSDDRIFLYRSTDGTLISSTIEYPDDHPAAVFTFTILPTRDGSKLFFTVLTSGGRLRTTSIDTGSTIAANLTHLPIVSALVEDTMQGRQLFVIGMEATINAFAWTGNSWELARTAPLSIETESGHLGPHVTSRANLQLYRDLEAEILVVTTPISAIFIDSCTLEPLAKLDVSTGKPNVDMLMVGSSRLCPACGSLALRGVATASEQSAADACVVTTWSVDDNSEACICLAQRLASCRPFSPADYETHSITSPGAWSSVRSQAVIGLRKRPFQSDPRTEKQPCASQLRQRKRNARLPDLSNDMQDAWQAYKLSINGDLQVLELSDMEAYHDRSDSLYVDNAGPAITLDSQSVAVAFGNSVKVIRSSRTGASSRRPTLTALDRQASISKRASIRKVK</sequence>
<feature type="region of interest" description="Disordered" evidence="8">
    <location>
        <begin position="973"/>
        <end position="1002"/>
    </location>
</feature>
<dbReference type="Pfam" id="PF12349">
    <property type="entry name" value="Sterol-sensing"/>
    <property type="match status" value="1"/>
</dbReference>
<dbReference type="AlphaFoldDB" id="A0A9Q9EE40"/>
<evidence type="ECO:0000256" key="8">
    <source>
        <dbReference type="SAM" id="MobiDB-lite"/>
    </source>
</evidence>
<keyword evidence="5" id="KW-0256">Endoplasmic reticulum</keyword>
<keyword evidence="9" id="KW-1133">Transmembrane helix</keyword>
<accession>A0A9Q9EE40</accession>
<evidence type="ECO:0000313" key="12">
    <source>
        <dbReference type="Proteomes" id="UP001056384"/>
    </source>
</evidence>
<dbReference type="SUPFAM" id="SSF69322">
    <property type="entry name" value="Tricorn protease domain 2"/>
    <property type="match status" value="1"/>
</dbReference>
<evidence type="ECO:0000313" key="11">
    <source>
        <dbReference type="EMBL" id="USW47475.1"/>
    </source>
</evidence>
<dbReference type="SUPFAM" id="SSF82866">
    <property type="entry name" value="Multidrug efflux transporter AcrB transmembrane domain"/>
    <property type="match status" value="1"/>
</dbReference>
<dbReference type="InterPro" id="IPR000731">
    <property type="entry name" value="SSD"/>
</dbReference>
<evidence type="ECO:0000256" key="5">
    <source>
        <dbReference type="ARBA" id="ARBA00022824"/>
    </source>
</evidence>
<dbReference type="GO" id="GO:0000139">
    <property type="term" value="C:Golgi membrane"/>
    <property type="evidence" value="ECO:0007669"/>
    <property type="project" value="UniProtKB-SubCell"/>
</dbReference>
<keyword evidence="3" id="KW-0853">WD repeat</keyword>
<evidence type="ECO:0000256" key="3">
    <source>
        <dbReference type="ARBA" id="ARBA00022574"/>
    </source>
</evidence>
<dbReference type="InterPro" id="IPR053958">
    <property type="entry name" value="HMGCR/SNAP/NPC1-like_SSD"/>
</dbReference>
<dbReference type="GO" id="GO:0045540">
    <property type="term" value="P:regulation of cholesterol biosynthetic process"/>
    <property type="evidence" value="ECO:0007669"/>
    <property type="project" value="TreeGrafter"/>
</dbReference>
<dbReference type="PANTHER" id="PTHR46378">
    <property type="entry name" value="STEROL REGULATORY ELEMENT-BINDING PROTEIN CLEAVAGE-ACTIVATING PROTEIN"/>
    <property type="match status" value="1"/>
</dbReference>
<keyword evidence="4" id="KW-0677">Repeat</keyword>
<dbReference type="GO" id="GO:0032934">
    <property type="term" value="F:sterol binding"/>
    <property type="evidence" value="ECO:0007669"/>
    <property type="project" value="InterPro"/>
</dbReference>
<feature type="transmembrane region" description="Helical" evidence="9">
    <location>
        <begin position="39"/>
        <end position="58"/>
    </location>
</feature>
<dbReference type="GO" id="GO:0032933">
    <property type="term" value="P:SREBP signaling pathway"/>
    <property type="evidence" value="ECO:0007669"/>
    <property type="project" value="InterPro"/>
</dbReference>
<feature type="domain" description="SSD" evidence="10">
    <location>
        <begin position="260"/>
        <end position="418"/>
    </location>
</feature>
<evidence type="ECO:0000259" key="10">
    <source>
        <dbReference type="PROSITE" id="PS50156"/>
    </source>
</evidence>
<dbReference type="GO" id="GO:0005789">
    <property type="term" value="C:endoplasmic reticulum membrane"/>
    <property type="evidence" value="ECO:0007669"/>
    <property type="project" value="InterPro"/>
</dbReference>
<feature type="transmembrane region" description="Helical" evidence="9">
    <location>
        <begin position="390"/>
        <end position="416"/>
    </location>
</feature>
<feature type="transmembrane region" description="Helical" evidence="9">
    <location>
        <begin position="587"/>
        <end position="610"/>
    </location>
</feature>
<dbReference type="Proteomes" id="UP001056384">
    <property type="component" value="Chromosome 1"/>
</dbReference>
<dbReference type="GO" id="GO:0032936">
    <property type="term" value="C:SREBP-SCAP complex"/>
    <property type="evidence" value="ECO:0007669"/>
    <property type="project" value="TreeGrafter"/>
</dbReference>
<evidence type="ECO:0000256" key="4">
    <source>
        <dbReference type="ARBA" id="ARBA00022737"/>
    </source>
</evidence>
<keyword evidence="7 9" id="KW-0472">Membrane</keyword>
<keyword evidence="9" id="KW-0812">Transmembrane</keyword>
<comment type="subcellular location">
    <subcellularLocation>
        <location evidence="1">Endoplasmic reticulum</location>
    </subcellularLocation>
    <subcellularLocation>
        <location evidence="2">Golgi apparatus membrane</location>
    </subcellularLocation>
</comment>
<keyword evidence="12" id="KW-1185">Reference proteome</keyword>
<protein>
    <submittedName>
        <fullName evidence="11">Sterol regulatory element-binding protein cleavage-activating protein</fullName>
    </submittedName>
</protein>
<keyword evidence="6" id="KW-0333">Golgi apparatus</keyword>
<evidence type="ECO:0000256" key="7">
    <source>
        <dbReference type="ARBA" id="ARBA00023136"/>
    </source>
</evidence>
<feature type="transmembrane region" description="Helical" evidence="9">
    <location>
        <begin position="291"/>
        <end position="315"/>
    </location>
</feature>
<reference evidence="11" key="1">
    <citation type="submission" date="2022-06" db="EMBL/GenBank/DDBJ databases">
        <title>Complete genome sequences of two strains of the flax pathogen Septoria linicola.</title>
        <authorList>
            <person name="Lapalu N."/>
            <person name="Simon A."/>
            <person name="Demenou B."/>
            <person name="Paumier D."/>
            <person name="Guillot M.-P."/>
            <person name="Gout L."/>
            <person name="Valade R."/>
        </authorList>
    </citation>
    <scope>NUCLEOTIDE SEQUENCE</scope>
    <source>
        <strain evidence="11">SE15195</strain>
    </source>
</reference>
<dbReference type="OrthoDB" id="1914839at2759"/>
<evidence type="ECO:0000256" key="2">
    <source>
        <dbReference type="ARBA" id="ARBA00004394"/>
    </source>
</evidence>
<evidence type="ECO:0000256" key="1">
    <source>
        <dbReference type="ARBA" id="ARBA00004240"/>
    </source>
</evidence>
<feature type="transmembrane region" description="Helical" evidence="9">
    <location>
        <begin position="327"/>
        <end position="348"/>
    </location>
</feature>
<feature type="transmembrane region" description="Helical" evidence="9">
    <location>
        <begin position="261"/>
        <end position="279"/>
    </location>
</feature>
<evidence type="ECO:0000256" key="6">
    <source>
        <dbReference type="ARBA" id="ARBA00023034"/>
    </source>
</evidence>